<keyword evidence="9 11" id="KW-0057">Aromatic amino acid biosynthesis</keyword>
<evidence type="ECO:0000256" key="5">
    <source>
        <dbReference type="ARBA" id="ARBA00022679"/>
    </source>
</evidence>
<dbReference type="Pfam" id="PF01202">
    <property type="entry name" value="SKI"/>
    <property type="match status" value="1"/>
</dbReference>
<dbReference type="InterPro" id="IPR031322">
    <property type="entry name" value="Shikimate/glucono_kinase"/>
</dbReference>
<keyword evidence="4 11" id="KW-0028">Amino-acid biosynthesis</keyword>
<feature type="binding site" evidence="11">
    <location>
        <position position="142"/>
    </location>
    <ligand>
        <name>substrate</name>
    </ligand>
</feature>
<dbReference type="PRINTS" id="PR01100">
    <property type="entry name" value="SHIKIMTKNASE"/>
</dbReference>
<dbReference type="CDD" id="cd00464">
    <property type="entry name" value="SK"/>
    <property type="match status" value="1"/>
</dbReference>
<keyword evidence="8 11" id="KW-0067">ATP-binding</keyword>
<keyword evidence="11" id="KW-0479">Metal-binding</keyword>
<evidence type="ECO:0000256" key="9">
    <source>
        <dbReference type="ARBA" id="ARBA00023141"/>
    </source>
</evidence>
<evidence type="ECO:0000256" key="3">
    <source>
        <dbReference type="ARBA" id="ARBA00012154"/>
    </source>
</evidence>
<keyword evidence="11" id="KW-0460">Magnesium</keyword>
<comment type="cofactor">
    <cofactor evidence="11">
        <name>Mg(2+)</name>
        <dbReference type="ChEBI" id="CHEBI:18420"/>
    </cofactor>
    <text evidence="11">Binds 1 Mg(2+) ion per subunit.</text>
</comment>
<name>A0A518ALC5_9BACT</name>
<evidence type="ECO:0000256" key="10">
    <source>
        <dbReference type="ARBA" id="ARBA00048567"/>
    </source>
</evidence>
<feature type="binding site" evidence="11">
    <location>
        <position position="36"/>
    </location>
    <ligand>
        <name>substrate</name>
    </ligand>
</feature>
<evidence type="ECO:0000256" key="2">
    <source>
        <dbReference type="ARBA" id="ARBA00006997"/>
    </source>
</evidence>
<comment type="pathway">
    <text evidence="1 11">Metabolic intermediate biosynthesis; chorismate biosynthesis; chorismate from D-erythrose 4-phosphate and phosphoenolpyruvate: step 5/7.</text>
</comment>
<dbReference type="Proteomes" id="UP000315750">
    <property type="component" value="Chromosome"/>
</dbReference>
<feature type="binding site" evidence="11">
    <location>
        <position position="60"/>
    </location>
    <ligand>
        <name>substrate</name>
    </ligand>
</feature>
<keyword evidence="13" id="KW-1185">Reference proteome</keyword>
<feature type="binding site" evidence="11">
    <location>
        <position position="18"/>
    </location>
    <ligand>
        <name>Mg(2+)</name>
        <dbReference type="ChEBI" id="CHEBI:18420"/>
    </ligand>
</feature>
<dbReference type="SUPFAM" id="SSF52540">
    <property type="entry name" value="P-loop containing nucleoside triphosphate hydrolases"/>
    <property type="match status" value="1"/>
</dbReference>
<dbReference type="KEGG" id="amuc:Pan181_17250"/>
<evidence type="ECO:0000256" key="11">
    <source>
        <dbReference type="HAMAP-Rule" id="MF_00109"/>
    </source>
</evidence>
<dbReference type="GO" id="GO:0000287">
    <property type="term" value="F:magnesium ion binding"/>
    <property type="evidence" value="ECO:0007669"/>
    <property type="project" value="UniProtKB-UniRule"/>
</dbReference>
<dbReference type="PANTHER" id="PTHR21087">
    <property type="entry name" value="SHIKIMATE KINASE"/>
    <property type="match status" value="1"/>
</dbReference>
<dbReference type="GO" id="GO:0005829">
    <property type="term" value="C:cytosol"/>
    <property type="evidence" value="ECO:0007669"/>
    <property type="project" value="TreeGrafter"/>
</dbReference>
<feature type="binding site" evidence="11">
    <location>
        <begin position="14"/>
        <end position="19"/>
    </location>
    <ligand>
        <name>ATP</name>
        <dbReference type="ChEBI" id="CHEBI:30616"/>
    </ligand>
</feature>
<dbReference type="InterPro" id="IPR000623">
    <property type="entry name" value="Shikimate_kinase/TSH1"/>
</dbReference>
<dbReference type="GO" id="GO:0008652">
    <property type="term" value="P:amino acid biosynthetic process"/>
    <property type="evidence" value="ECO:0007669"/>
    <property type="project" value="UniProtKB-KW"/>
</dbReference>
<dbReference type="InterPro" id="IPR023000">
    <property type="entry name" value="Shikimate_kinase_CS"/>
</dbReference>
<dbReference type="EC" id="2.7.1.71" evidence="3 11"/>
<comment type="function">
    <text evidence="11">Catalyzes the specific phosphorylation of the 3-hydroxyl group of shikimic acid using ATP as a cosubstrate.</text>
</comment>
<dbReference type="PANTHER" id="PTHR21087:SF16">
    <property type="entry name" value="SHIKIMATE KINASE 1, CHLOROPLASTIC"/>
    <property type="match status" value="1"/>
</dbReference>
<keyword evidence="11" id="KW-0963">Cytoplasm</keyword>
<evidence type="ECO:0000313" key="13">
    <source>
        <dbReference type="Proteomes" id="UP000315750"/>
    </source>
</evidence>
<dbReference type="GO" id="GO:0005524">
    <property type="term" value="F:ATP binding"/>
    <property type="evidence" value="ECO:0007669"/>
    <property type="project" value="UniProtKB-UniRule"/>
</dbReference>
<keyword evidence="7 11" id="KW-0418">Kinase</keyword>
<evidence type="ECO:0000256" key="7">
    <source>
        <dbReference type="ARBA" id="ARBA00022777"/>
    </source>
</evidence>
<protein>
    <recommendedName>
        <fullName evidence="3 11">Shikimate kinase</fullName>
        <shortName evidence="11">SK</shortName>
        <ecNumber evidence="3 11">2.7.1.71</ecNumber>
    </recommendedName>
</protein>
<dbReference type="GO" id="GO:0004765">
    <property type="term" value="F:shikimate kinase activity"/>
    <property type="evidence" value="ECO:0007669"/>
    <property type="project" value="UniProtKB-UniRule"/>
</dbReference>
<keyword evidence="6 11" id="KW-0547">Nucleotide-binding</keyword>
<evidence type="ECO:0000256" key="6">
    <source>
        <dbReference type="ARBA" id="ARBA00022741"/>
    </source>
</evidence>
<comment type="similarity">
    <text evidence="2 11">Belongs to the shikimate kinase family.</text>
</comment>
<accession>A0A518ALC5</accession>
<gene>
    <name evidence="11 12" type="primary">aroK</name>
    <name evidence="12" type="ORF">Pan181_17250</name>
</gene>
<dbReference type="OrthoDB" id="9800332at2"/>
<reference evidence="12 13" key="1">
    <citation type="submission" date="2019-02" db="EMBL/GenBank/DDBJ databases">
        <title>Deep-cultivation of Planctomycetes and their phenomic and genomic characterization uncovers novel biology.</title>
        <authorList>
            <person name="Wiegand S."/>
            <person name="Jogler M."/>
            <person name="Boedeker C."/>
            <person name="Pinto D."/>
            <person name="Vollmers J."/>
            <person name="Rivas-Marin E."/>
            <person name="Kohn T."/>
            <person name="Peeters S.H."/>
            <person name="Heuer A."/>
            <person name="Rast P."/>
            <person name="Oberbeckmann S."/>
            <person name="Bunk B."/>
            <person name="Jeske O."/>
            <person name="Meyerdierks A."/>
            <person name="Storesund J.E."/>
            <person name="Kallscheuer N."/>
            <person name="Luecker S."/>
            <person name="Lage O.M."/>
            <person name="Pohl T."/>
            <person name="Merkel B.J."/>
            <person name="Hornburger P."/>
            <person name="Mueller R.-W."/>
            <person name="Bruemmer F."/>
            <person name="Labrenz M."/>
            <person name="Spormann A.M."/>
            <person name="Op den Camp H."/>
            <person name="Overmann J."/>
            <person name="Amann R."/>
            <person name="Jetten M.S.M."/>
            <person name="Mascher T."/>
            <person name="Medema M.H."/>
            <person name="Devos D.P."/>
            <person name="Kaster A.-K."/>
            <person name="Ovreas L."/>
            <person name="Rohde M."/>
            <person name="Galperin M.Y."/>
            <person name="Jogler C."/>
        </authorList>
    </citation>
    <scope>NUCLEOTIDE SEQUENCE [LARGE SCALE GENOMIC DNA]</scope>
    <source>
        <strain evidence="12 13">Pan181</strain>
    </source>
</reference>
<dbReference type="PROSITE" id="PS01128">
    <property type="entry name" value="SHIKIMATE_KINASE"/>
    <property type="match status" value="1"/>
</dbReference>
<feature type="binding site" evidence="11">
    <location>
        <position position="159"/>
    </location>
    <ligand>
        <name>ATP</name>
        <dbReference type="ChEBI" id="CHEBI:30616"/>
    </ligand>
</feature>
<dbReference type="UniPathway" id="UPA00053">
    <property type="reaction ID" value="UER00088"/>
</dbReference>
<dbReference type="AlphaFoldDB" id="A0A518ALC5"/>
<evidence type="ECO:0000256" key="4">
    <source>
        <dbReference type="ARBA" id="ARBA00022605"/>
    </source>
</evidence>
<evidence type="ECO:0000313" key="12">
    <source>
        <dbReference type="EMBL" id="QDU55533.1"/>
    </source>
</evidence>
<feature type="binding site" evidence="11">
    <location>
        <position position="123"/>
    </location>
    <ligand>
        <name>ATP</name>
        <dbReference type="ChEBI" id="CHEBI:30616"/>
    </ligand>
</feature>
<dbReference type="InterPro" id="IPR027417">
    <property type="entry name" value="P-loop_NTPase"/>
</dbReference>
<feature type="binding site" evidence="11">
    <location>
        <position position="82"/>
    </location>
    <ligand>
        <name>substrate</name>
    </ligand>
</feature>
<organism evidence="12 13">
    <name type="scientific">Aeoliella mucimassa</name>
    <dbReference type="NCBI Taxonomy" id="2527972"/>
    <lineage>
        <taxon>Bacteria</taxon>
        <taxon>Pseudomonadati</taxon>
        <taxon>Planctomycetota</taxon>
        <taxon>Planctomycetia</taxon>
        <taxon>Pirellulales</taxon>
        <taxon>Lacipirellulaceae</taxon>
        <taxon>Aeoliella</taxon>
    </lineage>
</organism>
<dbReference type="GO" id="GO:0009423">
    <property type="term" value="P:chorismate biosynthetic process"/>
    <property type="evidence" value="ECO:0007669"/>
    <property type="project" value="UniProtKB-UniRule"/>
</dbReference>
<proteinExistence type="inferred from homology"/>
<comment type="subunit">
    <text evidence="11">Monomer.</text>
</comment>
<dbReference type="GO" id="GO:0009073">
    <property type="term" value="P:aromatic amino acid family biosynthetic process"/>
    <property type="evidence" value="ECO:0007669"/>
    <property type="project" value="UniProtKB-KW"/>
</dbReference>
<comment type="subcellular location">
    <subcellularLocation>
        <location evidence="11">Cytoplasm</location>
    </subcellularLocation>
</comment>
<keyword evidence="5 11" id="KW-0808">Transferase</keyword>
<sequence>MPLDRCVFLIGYRGTGKTTVARLLAERFGCQAVDADHLLQQRDGRTVAEIFAQEGEPRFRDLEQQVVADLAVVDPQVVSLGGGAVLREPNRLALKGHHVAWLQASPTTIAERLASDEVSADQRPSLTGGGLFAEIEQVLAARQPIYQECATMVVDTENRSPAEVADDILRQLDLPRL</sequence>
<dbReference type="Gene3D" id="3.40.50.300">
    <property type="entry name" value="P-loop containing nucleotide triphosphate hydrolases"/>
    <property type="match status" value="1"/>
</dbReference>
<dbReference type="HAMAP" id="MF_00109">
    <property type="entry name" value="Shikimate_kinase"/>
    <property type="match status" value="1"/>
</dbReference>
<evidence type="ECO:0000256" key="1">
    <source>
        <dbReference type="ARBA" id="ARBA00004842"/>
    </source>
</evidence>
<comment type="catalytic activity">
    <reaction evidence="10 11">
        <text>shikimate + ATP = 3-phosphoshikimate + ADP + H(+)</text>
        <dbReference type="Rhea" id="RHEA:13121"/>
        <dbReference type="ChEBI" id="CHEBI:15378"/>
        <dbReference type="ChEBI" id="CHEBI:30616"/>
        <dbReference type="ChEBI" id="CHEBI:36208"/>
        <dbReference type="ChEBI" id="CHEBI:145989"/>
        <dbReference type="ChEBI" id="CHEBI:456216"/>
        <dbReference type="EC" id="2.7.1.71"/>
    </reaction>
</comment>
<dbReference type="EMBL" id="CP036278">
    <property type="protein sequence ID" value="QDU55533.1"/>
    <property type="molecule type" value="Genomic_DNA"/>
</dbReference>
<evidence type="ECO:0000256" key="8">
    <source>
        <dbReference type="ARBA" id="ARBA00022840"/>
    </source>
</evidence>
<dbReference type="RefSeq" id="WP_145246380.1">
    <property type="nucleotide sequence ID" value="NZ_CP036278.1"/>
</dbReference>